<evidence type="ECO:0000259" key="3">
    <source>
        <dbReference type="Pfam" id="PF13439"/>
    </source>
</evidence>
<dbReference type="Proteomes" id="UP001060012">
    <property type="component" value="Chromosome"/>
</dbReference>
<dbReference type="EMBL" id="CP100595">
    <property type="protein sequence ID" value="UTJ05671.1"/>
    <property type="molecule type" value="Genomic_DNA"/>
</dbReference>
<evidence type="ECO:0000259" key="2">
    <source>
        <dbReference type="Pfam" id="PF00534"/>
    </source>
</evidence>
<gene>
    <name evidence="4" type="ORF">NJU99_10405</name>
</gene>
<evidence type="ECO:0000313" key="5">
    <source>
        <dbReference type="Proteomes" id="UP001060012"/>
    </source>
</evidence>
<sequence>MRILHTLHWVQFAGTEKVCVDLCNEFSNENEIFLLSSKEIKSYINDKINLIEIDFEKNRYNPIFLYTIAKIIKNVNPDIIHVHNTKELEIMHNAKIFLDNNVPIVGTRHNPVIKKKFALADLGVAVSDETRLYTNAKKNITILNGIPVKEAVDFEKIDKFKIIAVGRLAPVKGFDNLIKALSLVNFDYELTILGEGEQKEELEKLIKELNLEEKVFLKGFVGNVHDYIYNSDLQVISSIEEGLSLALIEAIFYSKVLLASDIANHKEMLGDKLVFDNTVEDLSKKIKSIYENYSDYEKEFKKLKDRKDEFSIEKMASNYMDAYKSLLKV</sequence>
<dbReference type="InterPro" id="IPR001296">
    <property type="entry name" value="Glyco_trans_1"/>
</dbReference>
<keyword evidence="5" id="KW-1185">Reference proteome</keyword>
<evidence type="ECO:0000256" key="1">
    <source>
        <dbReference type="SAM" id="Coils"/>
    </source>
</evidence>
<evidence type="ECO:0000313" key="4">
    <source>
        <dbReference type="EMBL" id="UTJ05671.1"/>
    </source>
</evidence>
<keyword evidence="1" id="KW-0175">Coiled coil</keyword>
<dbReference type="RefSeq" id="WP_254575852.1">
    <property type="nucleotide sequence ID" value="NZ_CP100595.1"/>
</dbReference>
<reference evidence="4" key="1">
    <citation type="submission" date="2022-07" db="EMBL/GenBank/DDBJ databases">
        <title>Arcobacter roscoffensis sp. nov., a marine bacterium isolated from coastal seawater collected from Roscoff, France.</title>
        <authorList>
            <person name="Pascual J."/>
            <person name="Lepeaux C."/>
            <person name="Methner A."/>
            <person name="Overmann J."/>
        </authorList>
    </citation>
    <scope>NUCLEOTIDE SEQUENCE</scope>
    <source>
        <strain evidence="4">ARW1-2F2</strain>
    </source>
</reference>
<dbReference type="SUPFAM" id="SSF53756">
    <property type="entry name" value="UDP-Glycosyltransferase/glycogen phosphorylase"/>
    <property type="match status" value="1"/>
</dbReference>
<dbReference type="InterPro" id="IPR028098">
    <property type="entry name" value="Glyco_trans_4-like_N"/>
</dbReference>
<name>A0ABY5E0E7_9BACT</name>
<proteinExistence type="predicted"/>
<dbReference type="PANTHER" id="PTHR12526">
    <property type="entry name" value="GLYCOSYLTRANSFERASE"/>
    <property type="match status" value="1"/>
</dbReference>
<dbReference type="Pfam" id="PF00534">
    <property type="entry name" value="Glycos_transf_1"/>
    <property type="match status" value="1"/>
</dbReference>
<organism evidence="4 5">
    <name type="scientific">Arcobacter roscoffensis</name>
    <dbReference type="NCBI Taxonomy" id="2961520"/>
    <lineage>
        <taxon>Bacteria</taxon>
        <taxon>Pseudomonadati</taxon>
        <taxon>Campylobacterota</taxon>
        <taxon>Epsilonproteobacteria</taxon>
        <taxon>Campylobacterales</taxon>
        <taxon>Arcobacteraceae</taxon>
        <taxon>Arcobacter</taxon>
    </lineage>
</organism>
<feature type="coiled-coil region" evidence="1">
    <location>
        <begin position="279"/>
        <end position="313"/>
    </location>
</feature>
<protein>
    <submittedName>
        <fullName evidence="4">Glycosyltransferase</fullName>
    </submittedName>
</protein>
<dbReference type="CDD" id="cd03811">
    <property type="entry name" value="GT4_GT28_WabH-like"/>
    <property type="match status" value="1"/>
</dbReference>
<dbReference type="Gene3D" id="3.40.50.2000">
    <property type="entry name" value="Glycogen Phosphorylase B"/>
    <property type="match status" value="2"/>
</dbReference>
<dbReference type="Pfam" id="PF13439">
    <property type="entry name" value="Glyco_transf_4"/>
    <property type="match status" value="1"/>
</dbReference>
<feature type="domain" description="Glycosyl transferase family 1" evidence="2">
    <location>
        <begin position="158"/>
        <end position="298"/>
    </location>
</feature>
<feature type="domain" description="Glycosyltransferase subfamily 4-like N-terminal" evidence="3">
    <location>
        <begin position="14"/>
        <end position="125"/>
    </location>
</feature>
<accession>A0ABY5E0E7</accession>